<feature type="compositionally biased region" description="Acidic residues" evidence="8">
    <location>
        <begin position="567"/>
        <end position="577"/>
    </location>
</feature>
<dbReference type="InterPro" id="IPR028889">
    <property type="entry name" value="USP"/>
</dbReference>
<dbReference type="Pfam" id="PF00443">
    <property type="entry name" value="UCH"/>
    <property type="match status" value="1"/>
</dbReference>
<gene>
    <name evidence="10" type="ORF">HETSPECPRED_003393</name>
</gene>
<feature type="compositionally biased region" description="Low complexity" evidence="8">
    <location>
        <begin position="621"/>
        <end position="632"/>
    </location>
</feature>
<dbReference type="Proteomes" id="UP000664521">
    <property type="component" value="Unassembled WGS sequence"/>
</dbReference>
<keyword evidence="5" id="KW-0833">Ubl conjugation pathway</keyword>
<dbReference type="OrthoDB" id="2020758at2759"/>
<dbReference type="InterPro" id="IPR038765">
    <property type="entry name" value="Papain-like_cys_pep_sf"/>
</dbReference>
<dbReference type="GO" id="GO:0005634">
    <property type="term" value="C:nucleus"/>
    <property type="evidence" value="ECO:0007669"/>
    <property type="project" value="TreeGrafter"/>
</dbReference>
<evidence type="ECO:0000256" key="3">
    <source>
        <dbReference type="ARBA" id="ARBA00012759"/>
    </source>
</evidence>
<dbReference type="SUPFAM" id="SSF54001">
    <property type="entry name" value="Cysteine proteinases"/>
    <property type="match status" value="1"/>
</dbReference>
<dbReference type="PANTHER" id="PTHR24006:SF888">
    <property type="entry name" value="UBIQUITIN CARBOXYL-TERMINAL HYDROLASE 30"/>
    <property type="match status" value="1"/>
</dbReference>
<dbReference type="Gene3D" id="3.90.70.10">
    <property type="entry name" value="Cysteine proteinases"/>
    <property type="match status" value="1"/>
</dbReference>
<evidence type="ECO:0000256" key="2">
    <source>
        <dbReference type="ARBA" id="ARBA00009085"/>
    </source>
</evidence>
<evidence type="ECO:0000313" key="11">
    <source>
        <dbReference type="Proteomes" id="UP000664521"/>
    </source>
</evidence>
<evidence type="ECO:0000256" key="5">
    <source>
        <dbReference type="ARBA" id="ARBA00022786"/>
    </source>
</evidence>
<dbReference type="PROSITE" id="PS50235">
    <property type="entry name" value="USP_3"/>
    <property type="match status" value="1"/>
</dbReference>
<keyword evidence="4" id="KW-0645">Protease</keyword>
<organism evidence="10 11">
    <name type="scientific">Heterodermia speciosa</name>
    <dbReference type="NCBI Taxonomy" id="116794"/>
    <lineage>
        <taxon>Eukaryota</taxon>
        <taxon>Fungi</taxon>
        <taxon>Dikarya</taxon>
        <taxon>Ascomycota</taxon>
        <taxon>Pezizomycotina</taxon>
        <taxon>Lecanoromycetes</taxon>
        <taxon>OSLEUM clade</taxon>
        <taxon>Lecanoromycetidae</taxon>
        <taxon>Caliciales</taxon>
        <taxon>Physciaceae</taxon>
        <taxon>Heterodermia</taxon>
    </lineage>
</organism>
<keyword evidence="7" id="KW-0788">Thiol protease</keyword>
<dbReference type="GO" id="GO:0016579">
    <property type="term" value="P:protein deubiquitination"/>
    <property type="evidence" value="ECO:0007669"/>
    <property type="project" value="InterPro"/>
</dbReference>
<name>A0A8H3EGH5_9LECA</name>
<comment type="similarity">
    <text evidence="2">Belongs to the peptidase C19 family.</text>
</comment>
<sequence length="675" mass="74248">MLKFGPLLPRAGLLWDCLVYFTPEKLISLLHPAYSTLPLKLDDTEGVDSSSLRNFSKKSQAMRKILGWDSTGIPTTPQGPPSFPGPTDMAAAPKKAPPGLGNWDNSCYQNSILQGLASLRSLPGYLDQGISDEEEPSTGIAMKHLVNRLNNPSNAGKLLWTPPELKNMSSWQQQDAQEYFSKVLDEIDKDVSRSAAARSRNLGLKALVDLEPEREVDNPHSGTGNLISKRSLHGLPDELNDLMARNPLEGLLAQRVGCLRCRHVDGLSLIPFNCLTVPLGRHWMYDVRTCLDEYTTLEPINGVECAKCTLLRAKRQYESLLEQFKSMASVSTLPGALKDSLEERLAAVDATLDNEDFSDTALKKCEISANNRVSTTKSRQAVIARVPESLVIHINRSVFDEITGAQRKNFADVRFPEVFDLSPWCLGSDILPELENSKTLVEEWIDDPAKSMLSPEILDIPFELQMPYQLRAAVTHSGRHENGHYICYRKYASPPTSVDGENETPVEKWWRLSDEAVSEVSEDHVLSQGGVFMLFYERMAHPQLPKRVDTKTDIPADAQTVASTEPTLEEATEESEDLVPLFVPTTASAEAHSEKPVPDDESSLATPANQAPPAGPDNHGSETSLSASNSSSPAITPELEDTPRENRKVTPAMRTAPPRTGSKGMGQVSSMISAN</sequence>
<keyword evidence="11" id="KW-1185">Reference proteome</keyword>
<protein>
    <recommendedName>
        <fullName evidence="3">ubiquitinyl hydrolase 1</fullName>
        <ecNumber evidence="3">3.4.19.12</ecNumber>
    </recommendedName>
</protein>
<comment type="catalytic activity">
    <reaction evidence="1">
        <text>Thiol-dependent hydrolysis of ester, thioester, amide, peptide and isopeptide bonds formed by the C-terminal Gly of ubiquitin (a 76-residue protein attached to proteins as an intracellular targeting signal).</text>
        <dbReference type="EC" id="3.4.19.12"/>
    </reaction>
</comment>
<evidence type="ECO:0000256" key="1">
    <source>
        <dbReference type="ARBA" id="ARBA00000707"/>
    </source>
</evidence>
<evidence type="ECO:0000256" key="4">
    <source>
        <dbReference type="ARBA" id="ARBA00022670"/>
    </source>
</evidence>
<reference evidence="10" key="1">
    <citation type="submission" date="2021-03" db="EMBL/GenBank/DDBJ databases">
        <authorList>
            <person name="Tagirdzhanova G."/>
        </authorList>
    </citation>
    <scope>NUCLEOTIDE SEQUENCE</scope>
</reference>
<evidence type="ECO:0000256" key="8">
    <source>
        <dbReference type="SAM" id="MobiDB-lite"/>
    </source>
</evidence>
<evidence type="ECO:0000256" key="6">
    <source>
        <dbReference type="ARBA" id="ARBA00022801"/>
    </source>
</evidence>
<dbReference type="AlphaFoldDB" id="A0A8H3EGH5"/>
<dbReference type="EMBL" id="CAJPDS010000002">
    <property type="protein sequence ID" value="CAF9904168.1"/>
    <property type="molecule type" value="Genomic_DNA"/>
</dbReference>
<dbReference type="InterPro" id="IPR050164">
    <property type="entry name" value="Peptidase_C19"/>
</dbReference>
<feature type="region of interest" description="Disordered" evidence="8">
    <location>
        <begin position="547"/>
        <end position="675"/>
    </location>
</feature>
<proteinExistence type="inferred from homology"/>
<evidence type="ECO:0000313" key="10">
    <source>
        <dbReference type="EMBL" id="CAF9904168.1"/>
    </source>
</evidence>
<dbReference type="GO" id="GO:0006508">
    <property type="term" value="P:proteolysis"/>
    <property type="evidence" value="ECO:0007669"/>
    <property type="project" value="UniProtKB-KW"/>
</dbReference>
<dbReference type="CDD" id="cd02662">
    <property type="entry name" value="Peptidase_C19F"/>
    <property type="match status" value="1"/>
</dbReference>
<keyword evidence="6" id="KW-0378">Hydrolase</keyword>
<feature type="domain" description="USP" evidence="9">
    <location>
        <begin position="98"/>
        <end position="539"/>
    </location>
</feature>
<dbReference type="GO" id="GO:0005829">
    <property type="term" value="C:cytosol"/>
    <property type="evidence" value="ECO:0007669"/>
    <property type="project" value="TreeGrafter"/>
</dbReference>
<dbReference type="PANTHER" id="PTHR24006">
    <property type="entry name" value="UBIQUITIN CARBOXYL-TERMINAL HYDROLASE"/>
    <property type="match status" value="1"/>
</dbReference>
<comment type="caution">
    <text evidence="10">The sequence shown here is derived from an EMBL/GenBank/DDBJ whole genome shotgun (WGS) entry which is preliminary data.</text>
</comment>
<dbReference type="GO" id="GO:0004843">
    <property type="term" value="F:cysteine-type deubiquitinase activity"/>
    <property type="evidence" value="ECO:0007669"/>
    <property type="project" value="UniProtKB-EC"/>
</dbReference>
<accession>A0A8H3EGH5</accession>
<dbReference type="InterPro" id="IPR001394">
    <property type="entry name" value="Peptidase_C19_UCH"/>
</dbReference>
<evidence type="ECO:0000256" key="7">
    <source>
        <dbReference type="ARBA" id="ARBA00022807"/>
    </source>
</evidence>
<evidence type="ECO:0000259" key="9">
    <source>
        <dbReference type="PROSITE" id="PS50235"/>
    </source>
</evidence>
<dbReference type="EC" id="3.4.19.12" evidence="3"/>